<dbReference type="AlphaFoldDB" id="A0A8B8PYZ0"/>
<feature type="region of interest" description="Disordered" evidence="4">
    <location>
        <begin position="286"/>
        <end position="326"/>
    </location>
</feature>
<evidence type="ECO:0000256" key="4">
    <source>
        <dbReference type="SAM" id="MobiDB-lite"/>
    </source>
</evidence>
<dbReference type="GeneID" id="115747852"/>
<feature type="region of interest" description="Disordered" evidence="4">
    <location>
        <begin position="547"/>
        <end position="593"/>
    </location>
</feature>
<evidence type="ECO:0000256" key="2">
    <source>
        <dbReference type="ARBA" id="ARBA00008044"/>
    </source>
</evidence>
<evidence type="ECO:0000256" key="1">
    <source>
        <dbReference type="ARBA" id="ARBA00004123"/>
    </source>
</evidence>
<dbReference type="GO" id="GO:0003729">
    <property type="term" value="F:mRNA binding"/>
    <property type="evidence" value="ECO:0007669"/>
    <property type="project" value="TreeGrafter"/>
</dbReference>
<keyword evidence="5" id="KW-1185">Reference proteome</keyword>
<protein>
    <submittedName>
        <fullName evidence="6">THO complex subunit 5B-like</fullName>
    </submittedName>
</protein>
<keyword evidence="3" id="KW-0539">Nucleus</keyword>
<gene>
    <name evidence="6" type="primary">LOC115747852</name>
</gene>
<accession>A0A8B8PYZ0</accession>
<dbReference type="PANTHER" id="PTHR13375">
    <property type="entry name" value="FMS INTERACTING PROTEIN"/>
    <property type="match status" value="1"/>
</dbReference>
<dbReference type="InterPro" id="IPR019163">
    <property type="entry name" value="THO_Thoc5"/>
</dbReference>
<proteinExistence type="inferred from homology"/>
<dbReference type="Pfam" id="PF09766">
    <property type="entry name" value="FmiP_Thoc5"/>
    <property type="match status" value="1"/>
</dbReference>
<organism evidence="5 6">
    <name type="scientific">Rhodamnia argentea</name>
    <dbReference type="NCBI Taxonomy" id="178133"/>
    <lineage>
        <taxon>Eukaryota</taxon>
        <taxon>Viridiplantae</taxon>
        <taxon>Streptophyta</taxon>
        <taxon>Embryophyta</taxon>
        <taxon>Tracheophyta</taxon>
        <taxon>Spermatophyta</taxon>
        <taxon>Magnoliopsida</taxon>
        <taxon>eudicotyledons</taxon>
        <taxon>Gunneridae</taxon>
        <taxon>Pentapetalae</taxon>
        <taxon>rosids</taxon>
        <taxon>malvids</taxon>
        <taxon>Myrtales</taxon>
        <taxon>Myrtaceae</taxon>
        <taxon>Myrtoideae</taxon>
        <taxon>Myrteae</taxon>
        <taxon>Australasian group</taxon>
        <taxon>Rhodamnia</taxon>
    </lineage>
</organism>
<dbReference type="RefSeq" id="XP_030540016.2">
    <property type="nucleotide sequence ID" value="XM_030684156.2"/>
</dbReference>
<feature type="compositionally biased region" description="Polar residues" evidence="4">
    <location>
        <begin position="286"/>
        <end position="297"/>
    </location>
</feature>
<dbReference type="GO" id="GO:0006406">
    <property type="term" value="P:mRNA export from nucleus"/>
    <property type="evidence" value="ECO:0007669"/>
    <property type="project" value="TreeGrafter"/>
</dbReference>
<comment type="subcellular location">
    <subcellularLocation>
        <location evidence="1">Nucleus</location>
    </subcellularLocation>
</comment>
<feature type="compositionally biased region" description="Acidic residues" evidence="4">
    <location>
        <begin position="1"/>
        <end position="12"/>
    </location>
</feature>
<name>A0A8B8PYZ0_9MYRT</name>
<reference evidence="5" key="1">
    <citation type="submission" date="2025-05" db="UniProtKB">
        <authorList>
            <consortium name="RefSeq"/>
        </authorList>
    </citation>
    <scope>NUCLEOTIDE SEQUENCE [LARGE SCALE GENOMIC DNA]</scope>
</reference>
<dbReference type="PANTHER" id="PTHR13375:SF3">
    <property type="entry name" value="THO COMPLEX SUBUNIT 5 HOMOLOG"/>
    <property type="match status" value="1"/>
</dbReference>
<evidence type="ECO:0000256" key="3">
    <source>
        <dbReference type="ARBA" id="ARBA00023242"/>
    </source>
</evidence>
<reference evidence="6" key="2">
    <citation type="submission" date="2025-08" db="UniProtKB">
        <authorList>
            <consortium name="RefSeq"/>
        </authorList>
    </citation>
    <scope>IDENTIFICATION</scope>
    <source>
        <tissue evidence="6">Leaf</tissue>
    </source>
</reference>
<feature type="region of interest" description="Disordered" evidence="4">
    <location>
        <begin position="1"/>
        <end position="41"/>
    </location>
</feature>
<dbReference type="KEGG" id="rarg:115747852"/>
<comment type="similarity">
    <text evidence="2">Belongs to the THOC5 family.</text>
</comment>
<evidence type="ECO:0000313" key="5">
    <source>
        <dbReference type="Proteomes" id="UP000827889"/>
    </source>
</evidence>
<dbReference type="GO" id="GO:0000445">
    <property type="term" value="C:THO complex part of transcription export complex"/>
    <property type="evidence" value="ECO:0007669"/>
    <property type="project" value="TreeGrafter"/>
</dbReference>
<feature type="compositionally biased region" description="Basic and acidic residues" evidence="4">
    <location>
        <begin position="28"/>
        <end position="41"/>
    </location>
</feature>
<evidence type="ECO:0000313" key="6">
    <source>
        <dbReference type="RefSeq" id="XP_030540016.2"/>
    </source>
</evidence>
<dbReference type="Proteomes" id="UP000827889">
    <property type="component" value="Chromosome 2"/>
</dbReference>
<sequence>MDDEIEEGMLVDEDARSPEQQQQPPRPPLERKADKSPYEMLRESKSSVEEIVAQILSIKKQGLPKPQLRELATQMFLHFVNLRQANRSILLEEDRVKAETERAKAPVDFTTLQLHNLMYEKSHYVKAIKACRDFKSKYPDIELVPEDEFFRDAPEEIKDSGSLNDAHDLMLKRLNFELFQRKELCKLHEELEKRKKGLLETIANRRKFLSSLPSHLKSLKKASLPVQNQLGVLHSKKLKQHHSAELLPPPLFVIYSQLVAQKEAFEERIEVEIVGSVKDAQSFSRQLANKDSGMSANSDSSRLDDDAVDEDDDGQRRRKRPKKVPVKENLEQTGFYQVHPLKVILHVYEDEASDQKSSKLVTLKFEYMLKLKVVCVGVEGSNDRPEDNILCNLFPNDTGLELPHQSAKLAVGDTLNFNERRTLRPYKWAQHLAGIDFLPDVSPLLTGLESANGDISKSEVVASGLSLYRQQNRVQTVLQRIRSRRKAQMALVEQLDALAKLKWPALNYKSVPWATHFLSCNLHGWSSIGSVSSEPSTLPVNHVEQVPEPIDANPEGSSSKEKNELEAPSEDGELPSFAIDARSPFRGSNLENSRQRAMISKGISPINKAKSLSFKKQDEDLDLLLDTDSDPDEPPKFEPEAENVAPSECYEVAENPWVNCGVREFLLHLTKKLNADDQNVKLEAKIKVSMEYPLRPPIFSLSLYPDMSGGNLCKIDDVGWTNELRAMEAEVNLHMVKMLPLVHENYILAHQVHCLAMLFDYYMDEISLSAEKRESTSIVDVGLCKPVSGMLLSRSFRGRDHRKIISWKSAK</sequence>